<dbReference type="RefSeq" id="WP_408126105.1">
    <property type="nucleotide sequence ID" value="NZ_JBFNFH010000001.1"/>
</dbReference>
<feature type="domain" description="Glycosyltransferase subfamily 4-like N-terminal" evidence="2">
    <location>
        <begin position="27"/>
        <end position="210"/>
    </location>
</feature>
<dbReference type="EMBL" id="JBFNFH010000001">
    <property type="protein sequence ID" value="MFM1524186.1"/>
    <property type="molecule type" value="Genomic_DNA"/>
</dbReference>
<name>A0ABW9F5D9_9FIRM</name>
<evidence type="ECO:0000313" key="4">
    <source>
        <dbReference type="Proteomes" id="UP001629536"/>
    </source>
</evidence>
<accession>A0ABW9F5D9</accession>
<dbReference type="InterPro" id="IPR028098">
    <property type="entry name" value="Glyco_trans_4-like_N"/>
</dbReference>
<sequence length="416" mass="48232">MEKKLVWIVSHYGGAPSFSQRLPEYLIAKSLQNEGYDVKLIVSSFVHNTDINFIKDNRKFIEKNIDGVDFIFIKTREYGSKINRVLNMLEFSRGLKKLHKKLNNKPDLIISQMPTPNQCYVSQRLAKKFNVPYITYIVDLWPLSIVEYAGISNSNPIIQLLYKFEKWIYRKSDDLVFTWEGAYDYIIDKGWDNQVSREKFNYINIGVDLNQFNYNKDNFTVEDSDLEDDTFKVMYCGSVRQANDIGTVVECAKKVNEKGYEDKIKFIIYGDGPDKAILEEKCKKENITNVLFKGSINKNYIPFVLTKSNLNILNLKKAATQKYGNSSNKLFEYFAAGNPVLANIDEGNYPIISKYNAGKIVEAGNIDEYAEKVLYFYNLTEREKLQYSNNAIKAAKDFDTTELNKNWIKLVDKYLK</sequence>
<keyword evidence="4" id="KW-1185">Reference proteome</keyword>
<feature type="domain" description="Glycosyl transferase family 1" evidence="1">
    <location>
        <begin position="223"/>
        <end position="391"/>
    </location>
</feature>
<organism evidence="3 4">
    <name type="scientific">Helcococcus bovis</name>
    <dbReference type="NCBI Taxonomy" id="3153252"/>
    <lineage>
        <taxon>Bacteria</taxon>
        <taxon>Bacillati</taxon>
        <taxon>Bacillota</taxon>
        <taxon>Tissierellia</taxon>
        <taxon>Tissierellales</taxon>
        <taxon>Peptoniphilaceae</taxon>
        <taxon>Helcococcus</taxon>
    </lineage>
</organism>
<dbReference type="Gene3D" id="3.40.50.2000">
    <property type="entry name" value="Glycogen Phosphorylase B"/>
    <property type="match status" value="2"/>
</dbReference>
<dbReference type="Proteomes" id="UP001629536">
    <property type="component" value="Unassembled WGS sequence"/>
</dbReference>
<evidence type="ECO:0000313" key="3">
    <source>
        <dbReference type="EMBL" id="MFM1524186.1"/>
    </source>
</evidence>
<proteinExistence type="predicted"/>
<dbReference type="Pfam" id="PF13439">
    <property type="entry name" value="Glyco_transf_4"/>
    <property type="match status" value="1"/>
</dbReference>
<evidence type="ECO:0000259" key="2">
    <source>
        <dbReference type="Pfam" id="PF13439"/>
    </source>
</evidence>
<dbReference type="SUPFAM" id="SSF53756">
    <property type="entry name" value="UDP-Glycosyltransferase/glycogen phosphorylase"/>
    <property type="match status" value="1"/>
</dbReference>
<evidence type="ECO:0000259" key="1">
    <source>
        <dbReference type="Pfam" id="PF00534"/>
    </source>
</evidence>
<dbReference type="Pfam" id="PF00534">
    <property type="entry name" value="Glycos_transf_1"/>
    <property type="match status" value="1"/>
</dbReference>
<gene>
    <name evidence="3" type="ORF">ABGF40_00690</name>
</gene>
<protein>
    <submittedName>
        <fullName evidence="3">Glycosyltransferase family 4 protein</fullName>
    </submittedName>
</protein>
<reference evidence="3 4" key="1">
    <citation type="journal article" date="2024" name="Front. Microbiol.">
        <title>Pangenomic and biochemical analyses of Helcococcus ovis reveal widespread tetracycline resistance and a novel bacterial species, Helcococcus bovis.</title>
        <authorList>
            <person name="Cunha F."/>
            <person name="Zhai Y."/>
            <person name="Casaro S."/>
            <person name="Jones K.L."/>
            <person name="Hernandez M."/>
            <person name="Bisinotto R.S."/>
            <person name="Kariyawasam S."/>
            <person name="Brown M.B."/>
            <person name="Phillips A."/>
            <person name="Jeong K.C."/>
            <person name="Galvao K.N."/>
        </authorList>
    </citation>
    <scope>NUCLEOTIDE SEQUENCE [LARGE SCALE GENOMIC DNA]</scope>
    <source>
        <strain evidence="3 4">KG197</strain>
    </source>
</reference>
<dbReference type="CDD" id="cd03794">
    <property type="entry name" value="GT4_WbuB-like"/>
    <property type="match status" value="1"/>
</dbReference>
<comment type="caution">
    <text evidence="3">The sequence shown here is derived from an EMBL/GenBank/DDBJ whole genome shotgun (WGS) entry which is preliminary data.</text>
</comment>
<dbReference type="PANTHER" id="PTHR12526">
    <property type="entry name" value="GLYCOSYLTRANSFERASE"/>
    <property type="match status" value="1"/>
</dbReference>
<dbReference type="InterPro" id="IPR001296">
    <property type="entry name" value="Glyco_trans_1"/>
</dbReference>